<organism evidence="8 9">
    <name type="scientific">Psilocybe cyanescens</name>
    <dbReference type="NCBI Taxonomy" id="93625"/>
    <lineage>
        <taxon>Eukaryota</taxon>
        <taxon>Fungi</taxon>
        <taxon>Dikarya</taxon>
        <taxon>Basidiomycota</taxon>
        <taxon>Agaricomycotina</taxon>
        <taxon>Agaricomycetes</taxon>
        <taxon>Agaricomycetidae</taxon>
        <taxon>Agaricales</taxon>
        <taxon>Agaricineae</taxon>
        <taxon>Strophariaceae</taxon>
        <taxon>Psilocybe</taxon>
    </lineage>
</organism>
<keyword evidence="3" id="KW-0349">Heme</keyword>
<dbReference type="PANTHER" id="PTHR46300">
    <property type="entry name" value="P450, PUTATIVE (EUROFUNG)-RELATED-RELATED"/>
    <property type="match status" value="1"/>
</dbReference>
<evidence type="ECO:0000256" key="2">
    <source>
        <dbReference type="ARBA" id="ARBA00010617"/>
    </source>
</evidence>
<evidence type="ECO:0000256" key="1">
    <source>
        <dbReference type="ARBA" id="ARBA00001971"/>
    </source>
</evidence>
<accession>A0A409X6Q8</accession>
<comment type="caution">
    <text evidence="8">The sequence shown here is derived from an EMBL/GenBank/DDBJ whole genome shotgun (WGS) entry which is preliminary data.</text>
</comment>
<keyword evidence="4" id="KW-0479">Metal-binding</keyword>
<dbReference type="GO" id="GO:0005506">
    <property type="term" value="F:iron ion binding"/>
    <property type="evidence" value="ECO:0007669"/>
    <property type="project" value="InterPro"/>
</dbReference>
<comment type="cofactor">
    <cofactor evidence="1">
        <name>heme</name>
        <dbReference type="ChEBI" id="CHEBI:30413"/>
    </cofactor>
</comment>
<comment type="similarity">
    <text evidence="2">Belongs to the cytochrome P450 family.</text>
</comment>
<dbReference type="GO" id="GO:0016020">
    <property type="term" value="C:membrane"/>
    <property type="evidence" value="ECO:0007669"/>
    <property type="project" value="UniProtKB-SubCell"/>
</dbReference>
<dbReference type="PANTHER" id="PTHR46300:SF5">
    <property type="entry name" value="CYTOCHROME P450"/>
    <property type="match status" value="1"/>
</dbReference>
<evidence type="ECO:0000256" key="5">
    <source>
        <dbReference type="ARBA" id="ARBA00023002"/>
    </source>
</evidence>
<dbReference type="GO" id="GO:0016705">
    <property type="term" value="F:oxidoreductase activity, acting on paired donors, with incorporation or reduction of molecular oxygen"/>
    <property type="evidence" value="ECO:0007669"/>
    <property type="project" value="InterPro"/>
</dbReference>
<evidence type="ECO:0000256" key="7">
    <source>
        <dbReference type="ARBA" id="ARBA00023033"/>
    </source>
</evidence>
<dbReference type="GO" id="GO:0004497">
    <property type="term" value="F:monooxygenase activity"/>
    <property type="evidence" value="ECO:0007669"/>
    <property type="project" value="UniProtKB-KW"/>
</dbReference>
<dbReference type="OrthoDB" id="2789670at2759"/>
<evidence type="ECO:0000313" key="8">
    <source>
        <dbReference type="EMBL" id="PPQ86463.1"/>
    </source>
</evidence>
<dbReference type="Gene3D" id="1.10.630.10">
    <property type="entry name" value="Cytochrome P450"/>
    <property type="match status" value="1"/>
</dbReference>
<dbReference type="Proteomes" id="UP000283269">
    <property type="component" value="Unassembled WGS sequence"/>
</dbReference>
<dbReference type="InterPro" id="IPR001128">
    <property type="entry name" value="Cyt_P450"/>
</dbReference>
<keyword evidence="9" id="KW-1185">Reference proteome</keyword>
<dbReference type="GO" id="GO:0020037">
    <property type="term" value="F:heme binding"/>
    <property type="evidence" value="ECO:0007669"/>
    <property type="project" value="InterPro"/>
</dbReference>
<keyword evidence="6" id="KW-0408">Iron</keyword>
<dbReference type="AlphaFoldDB" id="A0A409X6Q8"/>
<dbReference type="InterPro" id="IPR050364">
    <property type="entry name" value="Cytochrome_P450_fung"/>
</dbReference>
<reference evidence="8 9" key="1">
    <citation type="journal article" date="2018" name="Evol. Lett.">
        <title>Horizontal gene cluster transfer increased hallucinogenic mushroom diversity.</title>
        <authorList>
            <person name="Reynolds H.T."/>
            <person name="Vijayakumar V."/>
            <person name="Gluck-Thaler E."/>
            <person name="Korotkin H.B."/>
            <person name="Matheny P.B."/>
            <person name="Slot J.C."/>
        </authorList>
    </citation>
    <scope>NUCLEOTIDE SEQUENCE [LARGE SCALE GENOMIC DNA]</scope>
    <source>
        <strain evidence="8 9">2631</strain>
    </source>
</reference>
<gene>
    <name evidence="8" type="ORF">CVT25_008460</name>
</gene>
<dbReference type="InterPro" id="IPR036396">
    <property type="entry name" value="Cyt_P450_sf"/>
</dbReference>
<name>A0A409X6Q8_PSICY</name>
<dbReference type="SUPFAM" id="SSF48264">
    <property type="entry name" value="Cytochrome P450"/>
    <property type="match status" value="1"/>
</dbReference>
<evidence type="ECO:0000256" key="6">
    <source>
        <dbReference type="ARBA" id="ARBA00023004"/>
    </source>
</evidence>
<evidence type="ECO:0000313" key="9">
    <source>
        <dbReference type="Proteomes" id="UP000283269"/>
    </source>
</evidence>
<evidence type="ECO:0008006" key="10">
    <source>
        <dbReference type="Google" id="ProtNLM"/>
    </source>
</evidence>
<dbReference type="Pfam" id="PF00067">
    <property type="entry name" value="p450"/>
    <property type="match status" value="1"/>
</dbReference>
<evidence type="ECO:0000256" key="4">
    <source>
        <dbReference type="ARBA" id="ARBA00022723"/>
    </source>
</evidence>
<sequence length="288" mass="32626">MADYIAMVYTLLAILGLKIFIDFLALAKVQTPYPPGPKPKPLIGNMFDFPVAKPALCYVDWGKKYNSSILYAEALGNRVLIVNNRDDAIEIFEKRARIYSDRPYGEEWRQHRKISQQNFNLKASQKHCPIQLKKVHHLLRALHDTPEDFDTHNKTLSISLTMEMMYGLEIKSIQDPYIAIANEAMKLGTSLLVEHLHDTYNFLEEGRAVPSFFTDFFEKKQTFGASEEEQQATQNIVHAVNGAASDTTISATGSFFYFMAVNPDIRKKAQAEIDRVTGSTIASQCHIS</sequence>
<dbReference type="InParanoid" id="A0A409X6Q8"/>
<keyword evidence="5" id="KW-0560">Oxidoreductase</keyword>
<proteinExistence type="inferred from homology"/>
<protein>
    <recommendedName>
        <fullName evidence="10">Cytochrome P450</fullName>
    </recommendedName>
</protein>
<keyword evidence="7" id="KW-0503">Monooxygenase</keyword>
<dbReference type="STRING" id="93625.A0A409X6Q8"/>
<dbReference type="EMBL" id="NHYD01002487">
    <property type="protein sequence ID" value="PPQ86463.1"/>
    <property type="molecule type" value="Genomic_DNA"/>
</dbReference>
<evidence type="ECO:0000256" key="3">
    <source>
        <dbReference type="ARBA" id="ARBA00022617"/>
    </source>
</evidence>